<comment type="caution">
    <text evidence="2">The sequence shown here is derived from an EMBL/GenBank/DDBJ whole genome shotgun (WGS) entry which is preliminary data.</text>
</comment>
<gene>
    <name evidence="2" type="ORF">TCAL_13056</name>
</gene>
<protein>
    <recommendedName>
        <fullName evidence="4">Corticotropin-releasing factor domain-containing protein</fullName>
    </recommendedName>
</protein>
<dbReference type="EMBL" id="VCGU01000001">
    <property type="protein sequence ID" value="TRY80780.1"/>
    <property type="molecule type" value="Genomic_DNA"/>
</dbReference>
<keyword evidence="1" id="KW-0732">Signal</keyword>
<evidence type="ECO:0008006" key="4">
    <source>
        <dbReference type="Google" id="ProtNLM"/>
    </source>
</evidence>
<dbReference type="AlphaFoldDB" id="A0A553PSX5"/>
<keyword evidence="3" id="KW-1185">Reference proteome</keyword>
<organism evidence="2 3">
    <name type="scientific">Tigriopus californicus</name>
    <name type="common">Marine copepod</name>
    <dbReference type="NCBI Taxonomy" id="6832"/>
    <lineage>
        <taxon>Eukaryota</taxon>
        <taxon>Metazoa</taxon>
        <taxon>Ecdysozoa</taxon>
        <taxon>Arthropoda</taxon>
        <taxon>Crustacea</taxon>
        <taxon>Multicrustacea</taxon>
        <taxon>Hexanauplia</taxon>
        <taxon>Copepoda</taxon>
        <taxon>Harpacticoida</taxon>
        <taxon>Harpacticidae</taxon>
        <taxon>Tigriopus</taxon>
    </lineage>
</organism>
<evidence type="ECO:0000313" key="2">
    <source>
        <dbReference type="EMBL" id="TRY80780.1"/>
    </source>
</evidence>
<dbReference type="Proteomes" id="UP000318571">
    <property type="component" value="Chromosome 12"/>
</dbReference>
<name>A0A553PSX5_TIGCA</name>
<feature type="signal peptide" evidence="1">
    <location>
        <begin position="1"/>
        <end position="21"/>
    </location>
</feature>
<reference evidence="2 3" key="1">
    <citation type="journal article" date="2018" name="Nat. Ecol. Evol.">
        <title>Genomic signatures of mitonuclear coevolution across populations of Tigriopus californicus.</title>
        <authorList>
            <person name="Barreto F.S."/>
            <person name="Watson E.T."/>
            <person name="Lima T.G."/>
            <person name="Willett C.S."/>
            <person name="Edmands S."/>
            <person name="Li W."/>
            <person name="Burton R.S."/>
        </authorList>
    </citation>
    <scope>NUCLEOTIDE SEQUENCE [LARGE SCALE GENOMIC DNA]</scope>
    <source>
        <strain evidence="2 3">San Diego</strain>
    </source>
</reference>
<evidence type="ECO:0000256" key="1">
    <source>
        <dbReference type="SAM" id="SignalP"/>
    </source>
</evidence>
<proteinExistence type="predicted"/>
<feature type="chain" id="PRO_5022065230" description="Corticotropin-releasing factor domain-containing protein" evidence="1">
    <location>
        <begin position="22"/>
        <end position="149"/>
    </location>
</feature>
<sequence>MRGCSPLYVLVVVILNQVADGRRLEHLEYSRPMANAPMANKAGGISKFLEPKPMSPQMAFNRQALAHPRMPFQEVIHHPLARRSSSVRQFNFEDEQYLMEALLEGLEFERQLKSMLEPGLAKREEDDLDQLLGSLLQKRQARSVEKAPA</sequence>
<accession>A0A553PSX5</accession>
<evidence type="ECO:0000313" key="3">
    <source>
        <dbReference type="Proteomes" id="UP000318571"/>
    </source>
</evidence>